<dbReference type="Proteomes" id="UP000672038">
    <property type="component" value="Chromosome"/>
</dbReference>
<name>A0A975FJI7_LOWBP</name>
<reference evidence="1" key="1">
    <citation type="submission" date="2020-06" db="EMBL/GenBank/DDBJ databases">
        <title>Complete genome sequence of Candidatus Phytoplasma luffae NCHU2019.</title>
        <authorList>
            <person name="Cho S.-T."/>
            <person name="Tan C.-M."/>
            <person name="Li J.-R."/>
            <person name="Chien Y.-Y."/>
            <person name="Chiu Y.-C."/>
            <person name="Yang J.-Y."/>
            <person name="Kuo C.-H."/>
        </authorList>
    </citation>
    <scope>NUCLEOTIDE SEQUENCE</scope>
    <source>
        <strain evidence="1">NCHU2019</strain>
    </source>
</reference>
<evidence type="ECO:0000313" key="1">
    <source>
        <dbReference type="EMBL" id="QTX03175.1"/>
    </source>
</evidence>
<keyword evidence="2" id="KW-1185">Reference proteome</keyword>
<dbReference type="EMBL" id="CP054393">
    <property type="protein sequence ID" value="QTX03175.1"/>
    <property type="molecule type" value="Genomic_DNA"/>
</dbReference>
<accession>A0A975FJI7</accession>
<evidence type="ECO:0000313" key="2">
    <source>
        <dbReference type="Proteomes" id="UP000672038"/>
    </source>
</evidence>
<gene>
    <name evidence="1" type="ORF">LFWB_6120</name>
</gene>
<protein>
    <submittedName>
        <fullName evidence="1">Uncharacterized protein</fullName>
    </submittedName>
</protein>
<dbReference type="AlphaFoldDB" id="A0A975FJI7"/>
<proteinExistence type="predicted"/>
<organism evidence="1 2">
    <name type="scientific">Loofah witches'-broom phytoplasma</name>
    <dbReference type="NCBI Taxonomy" id="35773"/>
    <lineage>
        <taxon>Bacteria</taxon>
        <taxon>Bacillati</taxon>
        <taxon>Mycoplasmatota</taxon>
        <taxon>Mollicutes</taxon>
        <taxon>Acholeplasmatales</taxon>
        <taxon>Acholeplasmataceae</taxon>
        <taxon>Candidatus Phytoplasma</taxon>
        <taxon>16SrVIII (Loofah witches'-broom group)</taxon>
    </lineage>
</organism>
<dbReference type="KEGG" id="pluf:LFWB_6120"/>
<sequence length="33" mass="3928">MYNNYQNKNNFYNFTPSKTIEYEADNCVKAGFV</sequence>